<keyword evidence="3" id="KW-1185">Reference proteome</keyword>
<evidence type="ECO:0008006" key="4">
    <source>
        <dbReference type="Google" id="ProtNLM"/>
    </source>
</evidence>
<name>A0A378U128_MYROD</name>
<feature type="signal peptide" evidence="1">
    <location>
        <begin position="1"/>
        <end position="18"/>
    </location>
</feature>
<organism evidence="2 3">
    <name type="scientific">Myroides odoratus</name>
    <name type="common">Flavobacterium odoratum</name>
    <dbReference type="NCBI Taxonomy" id="256"/>
    <lineage>
        <taxon>Bacteria</taxon>
        <taxon>Pseudomonadati</taxon>
        <taxon>Bacteroidota</taxon>
        <taxon>Flavobacteriia</taxon>
        <taxon>Flavobacteriales</taxon>
        <taxon>Flavobacteriaceae</taxon>
        <taxon>Myroides</taxon>
    </lineage>
</organism>
<dbReference type="EMBL" id="UGQL01000002">
    <property type="protein sequence ID" value="STZ68866.1"/>
    <property type="molecule type" value="Genomic_DNA"/>
</dbReference>
<feature type="chain" id="PRO_5016988035" description="Tetratricopeptide repeat protein" evidence="1">
    <location>
        <begin position="19"/>
        <end position="212"/>
    </location>
</feature>
<dbReference type="AlphaFoldDB" id="A0A378U128"/>
<dbReference type="InterPro" id="IPR011990">
    <property type="entry name" value="TPR-like_helical_dom_sf"/>
</dbReference>
<proteinExistence type="predicted"/>
<evidence type="ECO:0000256" key="1">
    <source>
        <dbReference type="SAM" id="SignalP"/>
    </source>
</evidence>
<gene>
    <name evidence="2" type="ORF">NCTC11179_02347</name>
</gene>
<dbReference type="Gene3D" id="1.25.40.10">
    <property type="entry name" value="Tetratricopeptide repeat domain"/>
    <property type="match status" value="1"/>
</dbReference>
<sequence length="212" mass="24148">MKKVLLLIFSCCSLMSFGQTTYEKGMQKAMQEWQGGNSQGALAILERIADANPEDWIPAYYQVFIAITHGFQNPQDEAVEEKVMNNRFVIGRWLAQGGEEWYVLQGMNETLDLMTDPMNKGMKQSGVIIKAYEKALELNPANPRALYSLASFYLHSSKFMKVDTTYCMGLLNKAIAQFDQQKSEVPFYPKWGKEWALKTQASFANQQETPNK</sequence>
<dbReference type="RefSeq" id="WP_115091736.1">
    <property type="nucleotide sequence ID" value="NZ_CP068107.1"/>
</dbReference>
<keyword evidence="1" id="KW-0732">Signal</keyword>
<evidence type="ECO:0000313" key="2">
    <source>
        <dbReference type="EMBL" id="STZ68866.1"/>
    </source>
</evidence>
<accession>A0A378U128</accession>
<evidence type="ECO:0000313" key="3">
    <source>
        <dbReference type="Proteomes" id="UP000255024"/>
    </source>
</evidence>
<dbReference type="SUPFAM" id="SSF48452">
    <property type="entry name" value="TPR-like"/>
    <property type="match status" value="1"/>
</dbReference>
<dbReference type="Pfam" id="PF13431">
    <property type="entry name" value="TPR_17"/>
    <property type="match status" value="1"/>
</dbReference>
<reference evidence="2 3" key="1">
    <citation type="submission" date="2018-06" db="EMBL/GenBank/DDBJ databases">
        <authorList>
            <consortium name="Pathogen Informatics"/>
            <person name="Doyle S."/>
        </authorList>
    </citation>
    <scope>NUCLEOTIDE SEQUENCE [LARGE SCALE GENOMIC DNA]</scope>
    <source>
        <strain evidence="2 3">NCTC11179</strain>
    </source>
</reference>
<dbReference type="Proteomes" id="UP000255024">
    <property type="component" value="Unassembled WGS sequence"/>
</dbReference>
<protein>
    <recommendedName>
        <fullName evidence="4">Tetratricopeptide repeat protein</fullName>
    </recommendedName>
</protein>